<proteinExistence type="predicted"/>
<evidence type="ECO:0000256" key="1">
    <source>
        <dbReference type="ARBA" id="ARBA00022679"/>
    </source>
</evidence>
<organism evidence="2 3">
    <name type="scientific">Candidatus Beckwithbacteria bacterium CG_4_10_14_0_2_um_filter_47_25</name>
    <dbReference type="NCBI Taxonomy" id="1974493"/>
    <lineage>
        <taxon>Bacteria</taxon>
        <taxon>Candidatus Beckwithiibacteriota</taxon>
    </lineage>
</organism>
<evidence type="ECO:0000313" key="2">
    <source>
        <dbReference type="EMBL" id="PJA22392.1"/>
    </source>
</evidence>
<name>A0A2M7W648_9BACT</name>
<accession>A0A2M7W648</accession>
<gene>
    <name evidence="2" type="ORF">COX59_02915</name>
</gene>
<dbReference type="Gene3D" id="3.40.1180.10">
    <property type="entry name" value="Decaprenyl diphosphate synthase-like"/>
    <property type="match status" value="1"/>
</dbReference>
<dbReference type="InterPro" id="IPR001441">
    <property type="entry name" value="UPP_synth-like"/>
</dbReference>
<dbReference type="Proteomes" id="UP000228627">
    <property type="component" value="Unassembled WGS sequence"/>
</dbReference>
<sequence>VGLPDPDLLIRTAPNNHRLSGFMLWQIAYTQLYFTDTLFPDFDGKELDKAIAWWQEQTQNLGA</sequence>
<comment type="caution">
    <text evidence="2">The sequence shown here is derived from an EMBL/GenBank/DDBJ whole genome shotgun (WGS) entry which is preliminary data.</text>
</comment>
<dbReference type="PANTHER" id="PTHR10291">
    <property type="entry name" value="DEHYDRODOLICHYL DIPHOSPHATE SYNTHASE FAMILY MEMBER"/>
    <property type="match status" value="1"/>
</dbReference>
<dbReference type="EMBL" id="PFQG01000113">
    <property type="protein sequence ID" value="PJA22392.1"/>
    <property type="molecule type" value="Genomic_DNA"/>
</dbReference>
<keyword evidence="1 2" id="KW-0808">Transferase</keyword>
<feature type="non-terminal residue" evidence="2">
    <location>
        <position position="1"/>
    </location>
</feature>
<dbReference type="GO" id="GO:0016094">
    <property type="term" value="P:polyprenol biosynthetic process"/>
    <property type="evidence" value="ECO:0007669"/>
    <property type="project" value="TreeGrafter"/>
</dbReference>
<dbReference type="Pfam" id="PF01255">
    <property type="entry name" value="Prenyltransf"/>
    <property type="match status" value="1"/>
</dbReference>
<dbReference type="SUPFAM" id="SSF64005">
    <property type="entry name" value="Undecaprenyl diphosphate synthase"/>
    <property type="match status" value="1"/>
</dbReference>
<dbReference type="InterPro" id="IPR036424">
    <property type="entry name" value="UPP_synth-like_sf"/>
</dbReference>
<evidence type="ECO:0000313" key="3">
    <source>
        <dbReference type="Proteomes" id="UP000228627"/>
    </source>
</evidence>
<dbReference type="AlphaFoldDB" id="A0A2M7W648"/>
<dbReference type="PANTHER" id="PTHR10291:SF0">
    <property type="entry name" value="DEHYDRODOLICHYL DIPHOSPHATE SYNTHASE 2"/>
    <property type="match status" value="1"/>
</dbReference>
<dbReference type="GO" id="GO:0045547">
    <property type="term" value="F:ditrans,polycis-polyprenyl diphosphate synthase [(2E,6E)-farnesyl diphosphate specific] activity"/>
    <property type="evidence" value="ECO:0007669"/>
    <property type="project" value="TreeGrafter"/>
</dbReference>
<reference evidence="3" key="1">
    <citation type="submission" date="2017-09" db="EMBL/GenBank/DDBJ databases">
        <title>Depth-based differentiation of microbial function through sediment-hosted aquifers and enrichment of novel symbionts in the deep terrestrial subsurface.</title>
        <authorList>
            <person name="Probst A.J."/>
            <person name="Ladd B."/>
            <person name="Jarett J.K."/>
            <person name="Geller-Mcgrath D.E."/>
            <person name="Sieber C.M.K."/>
            <person name="Emerson J.B."/>
            <person name="Anantharaman K."/>
            <person name="Thomas B.C."/>
            <person name="Malmstrom R."/>
            <person name="Stieglmeier M."/>
            <person name="Klingl A."/>
            <person name="Woyke T."/>
            <person name="Ryan C.M."/>
            <person name="Banfield J.F."/>
        </authorList>
    </citation>
    <scope>NUCLEOTIDE SEQUENCE [LARGE SCALE GENOMIC DNA]</scope>
</reference>
<protein>
    <submittedName>
        <fullName evidence="2">Di-trans,poly-cis-decaprenylcistransferase</fullName>
    </submittedName>
</protein>